<keyword evidence="1" id="KW-0472">Membrane</keyword>
<evidence type="ECO:0000313" key="3">
    <source>
        <dbReference type="Proteomes" id="UP000242415"/>
    </source>
</evidence>
<keyword evidence="1" id="KW-1133">Transmembrane helix</keyword>
<evidence type="ECO:0000313" key="2">
    <source>
        <dbReference type="EMBL" id="SDZ33613.1"/>
    </source>
</evidence>
<protein>
    <submittedName>
        <fullName evidence="2">Uncharacterized protein</fullName>
    </submittedName>
</protein>
<accession>A0A1H3S673</accession>
<name>A0A1H3S673_9ACTN</name>
<proteinExistence type="predicted"/>
<keyword evidence="3" id="KW-1185">Reference proteome</keyword>
<organism evidence="2 3">
    <name type="scientific">Micromonospora pattaloongensis</name>
    <dbReference type="NCBI Taxonomy" id="405436"/>
    <lineage>
        <taxon>Bacteria</taxon>
        <taxon>Bacillati</taxon>
        <taxon>Actinomycetota</taxon>
        <taxon>Actinomycetes</taxon>
        <taxon>Micromonosporales</taxon>
        <taxon>Micromonosporaceae</taxon>
        <taxon>Micromonospora</taxon>
    </lineage>
</organism>
<reference evidence="3" key="1">
    <citation type="submission" date="2016-10" db="EMBL/GenBank/DDBJ databases">
        <authorList>
            <person name="Varghese N."/>
            <person name="Submissions S."/>
        </authorList>
    </citation>
    <scope>NUCLEOTIDE SEQUENCE [LARGE SCALE GENOMIC DNA]</scope>
    <source>
        <strain evidence="3">DSM 45245</strain>
    </source>
</reference>
<gene>
    <name evidence="2" type="ORF">SAMN05444365_110124</name>
</gene>
<sequence>MVLAAQDVSWHDIPAVKLLGGVLGILLLVAALRSMFGKGGR</sequence>
<keyword evidence="1" id="KW-0812">Transmembrane</keyword>
<evidence type="ECO:0000256" key="1">
    <source>
        <dbReference type="SAM" id="Phobius"/>
    </source>
</evidence>
<dbReference type="AlphaFoldDB" id="A0A1H3S673"/>
<dbReference type="Proteomes" id="UP000242415">
    <property type="component" value="Unassembled WGS sequence"/>
</dbReference>
<dbReference type="STRING" id="405436.SAMN05444365_110124"/>
<feature type="transmembrane region" description="Helical" evidence="1">
    <location>
        <begin position="18"/>
        <end position="36"/>
    </location>
</feature>
<dbReference type="EMBL" id="FNPH01000010">
    <property type="protein sequence ID" value="SDZ33613.1"/>
    <property type="molecule type" value="Genomic_DNA"/>
</dbReference>